<dbReference type="InterPro" id="IPR051396">
    <property type="entry name" value="Bact_Antivir_Def_Nuclease"/>
</dbReference>
<dbReference type="InterPro" id="IPR027417">
    <property type="entry name" value="P-loop_NTPase"/>
</dbReference>
<dbReference type="RefSeq" id="WP_127161833.1">
    <property type="nucleotide sequence ID" value="NZ_CP029822.1"/>
</dbReference>
<dbReference type="PANTHER" id="PTHR43581:SF4">
    <property type="entry name" value="ATP_GTP PHOSPHATASE"/>
    <property type="match status" value="1"/>
</dbReference>
<feature type="domain" description="Endonuclease GajA/Old nuclease/RecF-like AAA" evidence="1">
    <location>
        <begin position="11"/>
        <end position="365"/>
    </location>
</feature>
<dbReference type="Proteomes" id="UP000273143">
    <property type="component" value="Chromosome"/>
</dbReference>
<dbReference type="Gene3D" id="3.40.50.300">
    <property type="entry name" value="P-loop containing nucleotide triphosphate hydrolases"/>
    <property type="match status" value="2"/>
</dbReference>
<evidence type="ECO:0000313" key="3">
    <source>
        <dbReference type="Proteomes" id="UP000273143"/>
    </source>
</evidence>
<dbReference type="InterPro" id="IPR041685">
    <property type="entry name" value="AAA_GajA/Old/RecF-like"/>
</dbReference>
<gene>
    <name evidence="2" type="ORF">DM558_02085</name>
</gene>
<sequence length="614" mass="70914">MQLKGFGFAGYRSFGNELALIAPLKKINFIIGQNNSGKSNIIKFLHEQTGTLIKNIDNEYKTTFRSELHDKFENTYLEEDYPLQKEGIEYKLAFPVTFDEFKEKVFSIQRVFDRLHNQVRNNDQELVYFEDLLKRLFDIVFPIYHSLIWSVFNDGLVKKPKFIYPNYETIKDSFEQREWSSLINWVLGKTYDQINKELLMALCKNLAYYPVNAQWPTIKLILAIRQVALIEQEKEDDFSGLGLINKLAKIQNPHYTQQQDKHKFEAINRFAQTVLENTSARIEIPYARDMILVHMDDKTLPLESLGTGVHEVVIIAAAATMLDETVLCIEEPELHLHPVLQRKLVRYLAEKTSNQYLFTTHSAHLLDAVEDASIFHVTLKEGQSHVEVITTDRQKTEICKSLGYKASDLLQTNCIIWVEGPSDRTYINYWIKGKRSDLIEGIHYSIMFYGGRLASHLCGSFQDEQEEALEELISLKSLNTHAVIVMDSDKSSEDDEINLTKQRLCDEFNQGNGFAWITKGREIENYLDHDKVEQCVLAVHPQSAESLESKGDWSNLLKYIPKQKKKADAPTPTADKVKVAEMYISRNKADYSKLDLDEQILKLVKFILESNDKV</sequence>
<dbReference type="AlphaFoldDB" id="A0A3Q9JHK1"/>
<keyword evidence="2" id="KW-0547">Nucleotide-binding</keyword>
<dbReference type="GO" id="GO:0005524">
    <property type="term" value="F:ATP binding"/>
    <property type="evidence" value="ECO:0007669"/>
    <property type="project" value="UniProtKB-KW"/>
</dbReference>
<keyword evidence="2" id="KW-0067">ATP-binding</keyword>
<dbReference type="PANTHER" id="PTHR43581">
    <property type="entry name" value="ATP/GTP PHOSPHATASE"/>
    <property type="match status" value="1"/>
</dbReference>
<dbReference type="SUPFAM" id="SSF52540">
    <property type="entry name" value="P-loop containing nucleoside triphosphate hydrolases"/>
    <property type="match status" value="1"/>
</dbReference>
<evidence type="ECO:0000313" key="2">
    <source>
        <dbReference type="EMBL" id="AZS49641.1"/>
    </source>
</evidence>
<accession>A0A3Q9JHK1</accession>
<dbReference type="KEGG" id="emo:DM558_02085"/>
<protein>
    <submittedName>
        <fullName evidence="2">ATP-binding protein</fullName>
    </submittedName>
</protein>
<dbReference type="EMBL" id="CP029822">
    <property type="protein sequence ID" value="AZS49641.1"/>
    <property type="molecule type" value="Genomic_DNA"/>
</dbReference>
<evidence type="ECO:0000259" key="1">
    <source>
        <dbReference type="Pfam" id="PF13175"/>
    </source>
</evidence>
<dbReference type="Pfam" id="PF13175">
    <property type="entry name" value="AAA_15"/>
    <property type="match status" value="1"/>
</dbReference>
<keyword evidence="3" id="KW-1185">Reference proteome</keyword>
<organism evidence="2 3">
    <name type="scientific">Entomomonas moraniae</name>
    <dbReference type="NCBI Taxonomy" id="2213226"/>
    <lineage>
        <taxon>Bacteria</taxon>
        <taxon>Pseudomonadati</taxon>
        <taxon>Pseudomonadota</taxon>
        <taxon>Gammaproteobacteria</taxon>
        <taxon>Pseudomonadales</taxon>
        <taxon>Pseudomonadaceae</taxon>
        <taxon>Entomomonas</taxon>
    </lineage>
</organism>
<proteinExistence type="predicted"/>
<name>A0A3Q9JHK1_9GAMM</name>
<reference evidence="3" key="1">
    <citation type="submission" date="2018-06" db="EMBL/GenBank/DDBJ databases">
        <title>Complete genome of Pseudomonas insecticola strain QZS01.</title>
        <authorList>
            <person name="Wang J."/>
            <person name="Su Q."/>
        </authorList>
    </citation>
    <scope>NUCLEOTIDE SEQUENCE [LARGE SCALE GENOMIC DNA]</scope>
    <source>
        <strain evidence="3">QZS01</strain>
    </source>
</reference>